<feature type="domain" description="Tyr recombinase" evidence="3">
    <location>
        <begin position="173"/>
        <end position="353"/>
    </location>
</feature>
<evidence type="ECO:0000256" key="1">
    <source>
        <dbReference type="ARBA" id="ARBA00022908"/>
    </source>
</evidence>
<keyword evidence="1" id="KW-0229">DNA integration</keyword>
<evidence type="ECO:0000313" key="4">
    <source>
        <dbReference type="EMBL" id="WFP08184.1"/>
    </source>
</evidence>
<proteinExistence type="predicted"/>
<gene>
    <name evidence="4" type="ORF">P8T11_28500</name>
</gene>
<evidence type="ECO:0000256" key="2">
    <source>
        <dbReference type="ARBA" id="ARBA00023172"/>
    </source>
</evidence>
<reference evidence="4 5" key="1">
    <citation type="submission" date="2023-03" db="EMBL/GenBank/DDBJ databases">
        <title>Achromobacter spanius LIG8.</title>
        <authorList>
            <person name="Shrestha S."/>
        </authorList>
    </citation>
    <scope>NUCLEOTIDE SEQUENCE [LARGE SCALE GENOMIC DNA]</scope>
    <source>
        <strain evidence="4 5">LIG8</strain>
    </source>
</reference>
<protein>
    <submittedName>
        <fullName evidence="4">Site-specific integrase</fullName>
    </submittedName>
</protein>
<dbReference type="InterPro" id="IPR002104">
    <property type="entry name" value="Integrase_catalytic"/>
</dbReference>
<dbReference type="InterPro" id="IPR011010">
    <property type="entry name" value="DNA_brk_join_enz"/>
</dbReference>
<dbReference type="Gene3D" id="1.10.443.10">
    <property type="entry name" value="Intergrase catalytic core"/>
    <property type="match status" value="1"/>
</dbReference>
<dbReference type="Proteomes" id="UP001214170">
    <property type="component" value="Chromosome"/>
</dbReference>
<accession>A0ABY8GUG7</accession>
<dbReference type="CDD" id="cd00796">
    <property type="entry name" value="INT_Rci_Hp1_C"/>
    <property type="match status" value="1"/>
</dbReference>
<sequence length="353" mass="40302">MLEKPIYMTFASEEEGDAYAARLETLLDNGIVPAEHQLESRVLTIADLDKEYQRNAHPSDKDVTALRVVVRMEGRTPLSGISAAWVDNWIAGMKRVEKLAPASIRARVGALARCTDWGMRKRFLTMPDHPFRSLPIGYAQYTAEDQAKAGGVKREDIERERRLERGEHEALLTVIDGGVLERKRTPYEIPDKDAMRLLYLLAIESAMRMREMYTLRVYQVDLSKRTIFLDKTKNGDKRQVPTSSVARELLETFIASRGLGDDDLLFPWWDGDTDKRALARLSDKLSKLFVGIAEQAGCVDLKFHDLRHEATSRLFERTQLSETQIMKITGHKSRRMMMRYANLRGSDLAAGLW</sequence>
<keyword evidence="5" id="KW-1185">Reference proteome</keyword>
<dbReference type="InterPro" id="IPR013762">
    <property type="entry name" value="Integrase-like_cat_sf"/>
</dbReference>
<dbReference type="RefSeq" id="WP_268078995.1">
    <property type="nucleotide sequence ID" value="NZ_CP106885.1"/>
</dbReference>
<dbReference type="PROSITE" id="PS51898">
    <property type="entry name" value="TYR_RECOMBINASE"/>
    <property type="match status" value="1"/>
</dbReference>
<dbReference type="EMBL" id="CP121261">
    <property type="protein sequence ID" value="WFP08184.1"/>
    <property type="molecule type" value="Genomic_DNA"/>
</dbReference>
<evidence type="ECO:0000259" key="3">
    <source>
        <dbReference type="PROSITE" id="PS51898"/>
    </source>
</evidence>
<dbReference type="PANTHER" id="PTHR30349">
    <property type="entry name" value="PHAGE INTEGRASE-RELATED"/>
    <property type="match status" value="1"/>
</dbReference>
<evidence type="ECO:0000313" key="5">
    <source>
        <dbReference type="Proteomes" id="UP001214170"/>
    </source>
</evidence>
<keyword evidence="2" id="KW-0233">DNA recombination</keyword>
<dbReference type="PANTHER" id="PTHR30349:SF94">
    <property type="entry name" value="INTEGRASE_RECOMBINASE HI_1414-RELATED"/>
    <property type="match status" value="1"/>
</dbReference>
<dbReference type="SUPFAM" id="SSF56349">
    <property type="entry name" value="DNA breaking-rejoining enzymes"/>
    <property type="match status" value="1"/>
</dbReference>
<name>A0ABY8GUG7_9BURK</name>
<dbReference type="InterPro" id="IPR050090">
    <property type="entry name" value="Tyrosine_recombinase_XerCD"/>
</dbReference>
<dbReference type="Pfam" id="PF00589">
    <property type="entry name" value="Phage_integrase"/>
    <property type="match status" value="1"/>
</dbReference>
<organism evidence="4 5">
    <name type="scientific">Achromobacter spanius</name>
    <dbReference type="NCBI Taxonomy" id="217203"/>
    <lineage>
        <taxon>Bacteria</taxon>
        <taxon>Pseudomonadati</taxon>
        <taxon>Pseudomonadota</taxon>
        <taxon>Betaproteobacteria</taxon>
        <taxon>Burkholderiales</taxon>
        <taxon>Alcaligenaceae</taxon>
        <taxon>Achromobacter</taxon>
    </lineage>
</organism>